<name>A0A0R1S5K8_9LACO</name>
<proteinExistence type="predicted"/>
<dbReference type="PATRIC" id="fig|1423739.3.peg.1129"/>
<gene>
    <name evidence="5" type="ORF">FC85_GL001078</name>
</gene>
<comment type="caution">
    <text evidence="5">The sequence shown here is derived from an EMBL/GenBank/DDBJ whole genome shotgun (WGS) entry which is preliminary data.</text>
</comment>
<sequence>MLHSINRKKVVILKDCIFCKIVRGEIPSYTVYEDDVVKAFLDISQGTPGHTLLIPKKHIANIFEYDEELASEVFARIPKVARAIKASNPDIKGMNIVNNNGQIAYQSVFHSHFHLVPRYTTHDDFAMIFKDNSNKYTADDLKKVQQSIVDHMGD</sequence>
<dbReference type="RefSeq" id="WP_057865517.1">
    <property type="nucleotide sequence ID" value="NZ_AZEY01000090.1"/>
</dbReference>
<feature type="active site" description="Tele-AMP-histidine intermediate" evidence="1">
    <location>
        <position position="112"/>
    </location>
</feature>
<evidence type="ECO:0000256" key="3">
    <source>
        <dbReference type="PROSITE-ProRule" id="PRU00464"/>
    </source>
</evidence>
<accession>A0A0R1S5K8</accession>
<dbReference type="PROSITE" id="PS51084">
    <property type="entry name" value="HIT_2"/>
    <property type="match status" value="1"/>
</dbReference>
<evidence type="ECO:0000313" key="5">
    <source>
        <dbReference type="EMBL" id="KRL64566.1"/>
    </source>
</evidence>
<dbReference type="Gene3D" id="3.30.428.10">
    <property type="entry name" value="HIT-like"/>
    <property type="match status" value="1"/>
</dbReference>
<dbReference type="InterPro" id="IPR036265">
    <property type="entry name" value="HIT-like_sf"/>
</dbReference>
<dbReference type="SUPFAM" id="SSF54197">
    <property type="entry name" value="HIT-like"/>
    <property type="match status" value="1"/>
</dbReference>
<dbReference type="CDD" id="cd01277">
    <property type="entry name" value="HINT_subgroup"/>
    <property type="match status" value="1"/>
</dbReference>
<dbReference type="STRING" id="1423739.FC85_GL001078"/>
<dbReference type="PANTHER" id="PTHR46648:SF1">
    <property type="entry name" value="ADENOSINE 5'-MONOPHOSPHORAMIDASE HNT1"/>
    <property type="match status" value="1"/>
</dbReference>
<dbReference type="InterPro" id="IPR011146">
    <property type="entry name" value="HIT-like"/>
</dbReference>
<protein>
    <submittedName>
        <fullName evidence="5">Histidine triad nucleotide-binding protein</fullName>
    </submittedName>
</protein>
<reference evidence="5 6" key="1">
    <citation type="journal article" date="2015" name="Genome Announc.">
        <title>Expanding the biotechnology potential of lactobacilli through comparative genomics of 213 strains and associated genera.</title>
        <authorList>
            <person name="Sun Z."/>
            <person name="Harris H.M."/>
            <person name="McCann A."/>
            <person name="Guo C."/>
            <person name="Argimon S."/>
            <person name="Zhang W."/>
            <person name="Yang X."/>
            <person name="Jeffery I.B."/>
            <person name="Cooney J.C."/>
            <person name="Kagawa T.F."/>
            <person name="Liu W."/>
            <person name="Song Y."/>
            <person name="Salvetti E."/>
            <person name="Wrobel A."/>
            <person name="Rasinkangas P."/>
            <person name="Parkhill J."/>
            <person name="Rea M.C."/>
            <person name="O'Sullivan O."/>
            <person name="Ritari J."/>
            <person name="Douillard F.P."/>
            <person name="Paul Ross R."/>
            <person name="Yang R."/>
            <person name="Briner A.E."/>
            <person name="Felis G.E."/>
            <person name="de Vos W.M."/>
            <person name="Barrangou R."/>
            <person name="Klaenhammer T.R."/>
            <person name="Caufield P.W."/>
            <person name="Cui Y."/>
            <person name="Zhang H."/>
            <person name="O'Toole P.W."/>
        </authorList>
    </citation>
    <scope>NUCLEOTIDE SEQUENCE [LARGE SCALE GENOMIC DNA]</scope>
    <source>
        <strain evidence="5 6">DSM 14421</strain>
    </source>
</reference>
<dbReference type="EMBL" id="AZEY01000090">
    <property type="protein sequence ID" value="KRL64566.1"/>
    <property type="molecule type" value="Genomic_DNA"/>
</dbReference>
<dbReference type="InterPro" id="IPR001310">
    <property type="entry name" value="Histidine_triad_HIT"/>
</dbReference>
<dbReference type="Pfam" id="PF01230">
    <property type="entry name" value="HIT"/>
    <property type="match status" value="1"/>
</dbReference>
<evidence type="ECO:0000313" key="6">
    <source>
        <dbReference type="Proteomes" id="UP000052013"/>
    </source>
</evidence>
<dbReference type="FunFam" id="3.30.428.10:FF:000014">
    <property type="entry name" value="Putative histidine triad (HIT) protein"/>
    <property type="match status" value="1"/>
</dbReference>
<dbReference type="GO" id="GO:0009117">
    <property type="term" value="P:nucleotide metabolic process"/>
    <property type="evidence" value="ECO:0007669"/>
    <property type="project" value="TreeGrafter"/>
</dbReference>
<feature type="domain" description="HIT" evidence="4">
    <location>
        <begin position="17"/>
        <end position="127"/>
    </location>
</feature>
<evidence type="ECO:0000256" key="1">
    <source>
        <dbReference type="PIRSR" id="PIRSR601310-1"/>
    </source>
</evidence>
<dbReference type="PANTHER" id="PTHR46648">
    <property type="entry name" value="HIT FAMILY PROTEIN 1"/>
    <property type="match status" value="1"/>
</dbReference>
<evidence type="ECO:0000259" key="4">
    <source>
        <dbReference type="PROSITE" id="PS51084"/>
    </source>
</evidence>
<dbReference type="GO" id="GO:0003824">
    <property type="term" value="F:catalytic activity"/>
    <property type="evidence" value="ECO:0007669"/>
    <property type="project" value="InterPro"/>
</dbReference>
<dbReference type="InterPro" id="IPR019808">
    <property type="entry name" value="Histidine_triad_CS"/>
</dbReference>
<organism evidence="5 6">
    <name type="scientific">Lentilactobacillus diolivorans DSM 14421</name>
    <dbReference type="NCBI Taxonomy" id="1423739"/>
    <lineage>
        <taxon>Bacteria</taxon>
        <taxon>Bacillati</taxon>
        <taxon>Bacillota</taxon>
        <taxon>Bacilli</taxon>
        <taxon>Lactobacillales</taxon>
        <taxon>Lactobacillaceae</taxon>
        <taxon>Lentilactobacillus</taxon>
    </lineage>
</organism>
<dbReference type="InterPro" id="IPR039384">
    <property type="entry name" value="HINT"/>
</dbReference>
<feature type="short sequence motif" description="Histidine triad motif" evidence="2 3">
    <location>
        <begin position="110"/>
        <end position="114"/>
    </location>
</feature>
<dbReference type="AlphaFoldDB" id="A0A0R1S5K8"/>
<dbReference type="PRINTS" id="PR00332">
    <property type="entry name" value="HISTRIAD"/>
</dbReference>
<dbReference type="PROSITE" id="PS00892">
    <property type="entry name" value="HIT_1"/>
    <property type="match status" value="1"/>
</dbReference>
<evidence type="ECO:0000256" key="2">
    <source>
        <dbReference type="PIRSR" id="PIRSR601310-3"/>
    </source>
</evidence>
<dbReference type="Proteomes" id="UP000052013">
    <property type="component" value="Unassembled WGS sequence"/>
</dbReference>